<accession>A0A644TUR2</accession>
<dbReference type="Gene3D" id="3.40.640.10">
    <property type="entry name" value="Type I PLP-dependent aspartate aminotransferase-like (Major domain)"/>
    <property type="match status" value="1"/>
</dbReference>
<dbReference type="InterPro" id="IPR015424">
    <property type="entry name" value="PyrdxlP-dep_Trfase"/>
</dbReference>
<comment type="caution">
    <text evidence="1">The sequence shown here is derived from an EMBL/GenBank/DDBJ whole genome shotgun (WGS) entry which is preliminary data.</text>
</comment>
<dbReference type="AlphaFoldDB" id="A0A644TUR2"/>
<proteinExistence type="predicted"/>
<keyword evidence="1" id="KW-0032">Aminotransferase</keyword>
<dbReference type="NCBIfam" id="TIGR04181">
    <property type="entry name" value="NHT_00031"/>
    <property type="match status" value="1"/>
</dbReference>
<protein>
    <submittedName>
        <fullName evidence="1">GDP-perosamine synthase</fullName>
        <ecNumber evidence="1">2.6.1.102</ecNumber>
    </submittedName>
</protein>
<dbReference type="CDD" id="cd00616">
    <property type="entry name" value="AHBA_syn"/>
    <property type="match status" value="1"/>
</dbReference>
<dbReference type="InterPro" id="IPR015422">
    <property type="entry name" value="PyrdxlP-dep_Trfase_small"/>
</dbReference>
<dbReference type="Gene3D" id="3.90.1150.10">
    <property type="entry name" value="Aspartate Aminotransferase, domain 1"/>
    <property type="match status" value="1"/>
</dbReference>
<dbReference type="EMBL" id="VSSQ01000054">
    <property type="protein sequence ID" value="MPL70716.1"/>
    <property type="molecule type" value="Genomic_DNA"/>
</dbReference>
<dbReference type="InterPro" id="IPR026385">
    <property type="entry name" value="LegC-like"/>
</dbReference>
<dbReference type="PIRSF" id="PIRSF000390">
    <property type="entry name" value="PLP_StrS"/>
    <property type="match status" value="1"/>
</dbReference>
<dbReference type="InterPro" id="IPR015421">
    <property type="entry name" value="PyrdxlP-dep_Trfase_major"/>
</dbReference>
<dbReference type="EC" id="2.6.1.102" evidence="1"/>
<dbReference type="PANTHER" id="PTHR30244:SF30">
    <property type="entry name" value="BLR5990 PROTEIN"/>
    <property type="match status" value="1"/>
</dbReference>
<reference evidence="1" key="1">
    <citation type="submission" date="2019-08" db="EMBL/GenBank/DDBJ databases">
        <authorList>
            <person name="Kucharzyk K."/>
            <person name="Murdoch R.W."/>
            <person name="Higgins S."/>
            <person name="Loffler F."/>
        </authorList>
    </citation>
    <scope>NUCLEOTIDE SEQUENCE</scope>
</reference>
<name>A0A644TUR2_9ZZZZ</name>
<dbReference type="GO" id="GO:0000271">
    <property type="term" value="P:polysaccharide biosynthetic process"/>
    <property type="evidence" value="ECO:0007669"/>
    <property type="project" value="TreeGrafter"/>
</dbReference>
<dbReference type="PANTHER" id="PTHR30244">
    <property type="entry name" value="TRANSAMINASE"/>
    <property type="match status" value="1"/>
</dbReference>
<dbReference type="InterPro" id="IPR000653">
    <property type="entry name" value="DegT/StrS_aminotransferase"/>
</dbReference>
<evidence type="ECO:0000313" key="1">
    <source>
        <dbReference type="EMBL" id="MPL70716.1"/>
    </source>
</evidence>
<gene>
    <name evidence="1" type="primary">perA_1</name>
    <name evidence="1" type="ORF">SDC9_16477</name>
</gene>
<dbReference type="GO" id="GO:0102933">
    <property type="term" value="F:GDP-4-dehydro-6-deoxy-D-mannose-4-aminotransferase activity"/>
    <property type="evidence" value="ECO:0007669"/>
    <property type="project" value="UniProtKB-EC"/>
</dbReference>
<dbReference type="SUPFAM" id="SSF53383">
    <property type="entry name" value="PLP-dependent transferases"/>
    <property type="match status" value="1"/>
</dbReference>
<organism evidence="1">
    <name type="scientific">bioreactor metagenome</name>
    <dbReference type="NCBI Taxonomy" id="1076179"/>
    <lineage>
        <taxon>unclassified sequences</taxon>
        <taxon>metagenomes</taxon>
        <taxon>ecological metagenomes</taxon>
    </lineage>
</organism>
<keyword evidence="1" id="KW-0808">Transferase</keyword>
<dbReference type="Pfam" id="PF01041">
    <property type="entry name" value="DegT_DnrJ_EryC1"/>
    <property type="match status" value="1"/>
</dbReference>
<sequence length="383" mass="42872">MNIRKIDETMQFIKSLYPDKIPVPLHAPRFLGNEKKYLLECIDTTYVSYVGDFVIDFEEHIKNLTGARYAVAMVNGTAAIHMLLTAAGIGAGDEVITQTLTFAATAAGIKHSQAEPAFVDVDMETLGMSPESLRAYLCATAERDSRGLFNKTNGRRISAVMPMHTFGHPVKIDEIAAVCEEYNIPLFEDAAESLGSKYKGNHTGTFGKAAVISFNGNKPVTTGGGGMVITDDEELASRIRHISTTAKRKHRWEFYHDEVGYNLRLPNLNAAVGCAQMEYFDQILMNKRETASRYESFFKSQGTAFFTEPPESDSNYWLNAIILRDRAERDAFLEYSNDHGVQTRPVWTLLHKLPPYINCPRSKVDNAEWLEDRVVNIPSGVRI</sequence>
<dbReference type="GO" id="GO:0030170">
    <property type="term" value="F:pyridoxal phosphate binding"/>
    <property type="evidence" value="ECO:0007669"/>
    <property type="project" value="TreeGrafter"/>
</dbReference>